<dbReference type="InterPro" id="IPR036770">
    <property type="entry name" value="Ankyrin_rpt-contain_sf"/>
</dbReference>
<evidence type="ECO:0000313" key="9">
    <source>
        <dbReference type="Proteomes" id="UP000053477"/>
    </source>
</evidence>
<keyword evidence="2 5" id="KW-0863">Zinc-finger</keyword>
<dbReference type="SUPFAM" id="SSF48403">
    <property type="entry name" value="Ankyrin repeat"/>
    <property type="match status" value="1"/>
</dbReference>
<feature type="region of interest" description="Disordered" evidence="6">
    <location>
        <begin position="147"/>
        <end position="169"/>
    </location>
</feature>
<dbReference type="Pfam" id="PF12796">
    <property type="entry name" value="Ank_2"/>
    <property type="match status" value="1"/>
</dbReference>
<dbReference type="AlphaFoldDB" id="A0A0H2SUB2"/>
<dbReference type="InParanoid" id="A0A0H2SUB2"/>
<name>A0A0H2SUB2_9AGAM</name>
<feature type="compositionally biased region" description="Low complexity" evidence="6">
    <location>
        <begin position="574"/>
        <end position="589"/>
    </location>
</feature>
<feature type="zinc finger region" description="C3H1-type" evidence="5">
    <location>
        <begin position="182"/>
        <end position="202"/>
    </location>
</feature>
<feature type="zinc finger region" description="C3H1-type" evidence="5">
    <location>
        <begin position="413"/>
        <end position="440"/>
    </location>
</feature>
<dbReference type="PROSITE" id="PS50088">
    <property type="entry name" value="ANK_REPEAT"/>
    <property type="match status" value="1"/>
</dbReference>
<dbReference type="EMBL" id="KQ085882">
    <property type="protein sequence ID" value="KLO20721.1"/>
    <property type="molecule type" value="Genomic_DNA"/>
</dbReference>
<evidence type="ECO:0000256" key="2">
    <source>
        <dbReference type="ARBA" id="ARBA00022771"/>
    </source>
</evidence>
<feature type="domain" description="C3H1-type" evidence="7">
    <location>
        <begin position="182"/>
        <end position="202"/>
    </location>
</feature>
<keyword evidence="3 5" id="KW-0862">Zinc</keyword>
<keyword evidence="4" id="KW-0040">ANK repeat</keyword>
<evidence type="ECO:0000256" key="3">
    <source>
        <dbReference type="ARBA" id="ARBA00022833"/>
    </source>
</evidence>
<dbReference type="GO" id="GO:0008270">
    <property type="term" value="F:zinc ion binding"/>
    <property type="evidence" value="ECO:0007669"/>
    <property type="project" value="UniProtKB-KW"/>
</dbReference>
<feature type="domain" description="C3H1-type" evidence="7">
    <location>
        <begin position="413"/>
        <end position="440"/>
    </location>
</feature>
<feature type="region of interest" description="Disordered" evidence="6">
    <location>
        <begin position="479"/>
        <end position="615"/>
    </location>
</feature>
<keyword evidence="9" id="KW-1185">Reference proteome</keyword>
<dbReference type="InterPro" id="IPR036855">
    <property type="entry name" value="Znf_CCCH_sf"/>
</dbReference>
<feature type="compositionally biased region" description="Polar residues" evidence="6">
    <location>
        <begin position="245"/>
        <end position="265"/>
    </location>
</feature>
<feature type="compositionally biased region" description="Polar residues" evidence="6">
    <location>
        <begin position="158"/>
        <end position="169"/>
    </location>
</feature>
<feature type="region of interest" description="Disordered" evidence="6">
    <location>
        <begin position="444"/>
        <end position="465"/>
    </location>
</feature>
<proteinExistence type="predicted"/>
<dbReference type="Proteomes" id="UP000053477">
    <property type="component" value="Unassembled WGS sequence"/>
</dbReference>
<dbReference type="InterPro" id="IPR002110">
    <property type="entry name" value="Ankyrin_rpt"/>
</dbReference>
<gene>
    <name evidence="8" type="ORF">SCHPADRAFT_934538</name>
</gene>
<dbReference type="SMART" id="SM00356">
    <property type="entry name" value="ZnF_C3H1"/>
    <property type="match status" value="2"/>
</dbReference>
<dbReference type="PROSITE" id="PS50297">
    <property type="entry name" value="ANK_REP_REGION"/>
    <property type="match status" value="1"/>
</dbReference>
<dbReference type="GO" id="GO:0010468">
    <property type="term" value="P:regulation of gene expression"/>
    <property type="evidence" value="ECO:0007669"/>
    <property type="project" value="UniProtKB-ARBA"/>
</dbReference>
<evidence type="ECO:0000256" key="4">
    <source>
        <dbReference type="PROSITE-ProRule" id="PRU00023"/>
    </source>
</evidence>
<keyword evidence="1 5" id="KW-0479">Metal-binding</keyword>
<feature type="compositionally biased region" description="Basic and acidic residues" evidence="6">
    <location>
        <begin position="590"/>
        <end position="599"/>
    </location>
</feature>
<organism evidence="8 9">
    <name type="scientific">Schizopora paradoxa</name>
    <dbReference type="NCBI Taxonomy" id="27342"/>
    <lineage>
        <taxon>Eukaryota</taxon>
        <taxon>Fungi</taxon>
        <taxon>Dikarya</taxon>
        <taxon>Basidiomycota</taxon>
        <taxon>Agaricomycotina</taxon>
        <taxon>Agaricomycetes</taxon>
        <taxon>Hymenochaetales</taxon>
        <taxon>Schizoporaceae</taxon>
        <taxon>Schizopora</taxon>
    </lineage>
</organism>
<protein>
    <recommendedName>
        <fullName evidence="7">C3H1-type domain-containing protein</fullName>
    </recommendedName>
</protein>
<evidence type="ECO:0000256" key="6">
    <source>
        <dbReference type="SAM" id="MobiDB-lite"/>
    </source>
</evidence>
<evidence type="ECO:0000313" key="8">
    <source>
        <dbReference type="EMBL" id="KLO20721.1"/>
    </source>
</evidence>
<feature type="compositionally biased region" description="Polar residues" evidence="6">
    <location>
        <begin position="548"/>
        <end position="557"/>
    </location>
</feature>
<dbReference type="InterPro" id="IPR000571">
    <property type="entry name" value="Znf_CCCH"/>
</dbReference>
<feature type="region of interest" description="Disordered" evidence="6">
    <location>
        <begin position="242"/>
        <end position="289"/>
    </location>
</feature>
<accession>A0A0H2SUB2</accession>
<evidence type="ECO:0000259" key="7">
    <source>
        <dbReference type="PROSITE" id="PS50103"/>
    </source>
</evidence>
<dbReference type="PROSITE" id="PS50103">
    <property type="entry name" value="ZF_C3H1"/>
    <property type="match status" value="2"/>
</dbReference>
<sequence length="643" mass="68584">MVSLLRHACDSGDLPQVQALLKDAAQLDLEAKDESGVTVLVQAVRNGHVEVVRALLDAGADPSNASPEGSPETLTMDAAILDLLGSARDKKAQVAQPPATYYQQEGYPQDYISEPSKAYYNPPNGSYMYYPPMHPVMPPMLAPDGSTYYPPPPPPPQANGQTPQEVNGVNSLPPPEVAQLIPCRYFPACRYGPNCLFFHPPGPVFNGPIPPPAHYPPPFDPMTQQPYSYYPMHQPAAYPAPMNGVANQGPTPPASQNSPVPQQNGMPPGPEALSPMQVPYNPPAPPPPMPFSMPMPAQYSLPGQGHLPPVPVGVAPHPPPQQPMMHAPQPNGYHQPTSPVIHPLGGNTHRRESSAVYPQAVMSSPVVQPRENGIGHPLPPVPQSDGFTQVNRAPPREGFGHARRGSMRRNSTARVKPACAFFPQGRCRNGNECRFPHVLNGASESDAFYPTKFGSRRPREAQPDALEDKMQKMSLRGAHEGMNGQSQARPAEANGTARPPVSYKANHSNSIRSEKRNSVPPRPQQRVPNADDFPVLAGSVTPPARSPGATSFTNGPTAAQILQAPAPARKDSMQKSSQSSKSDTASDGSRSPKPDEKPPKALNGNGHLVNGAHEPPAVKSFAAVATMSTSSAPESPTPVPVTA</sequence>
<evidence type="ECO:0000256" key="5">
    <source>
        <dbReference type="PROSITE-ProRule" id="PRU00723"/>
    </source>
</evidence>
<feature type="repeat" description="ANK" evidence="4">
    <location>
        <begin position="35"/>
        <end position="67"/>
    </location>
</feature>
<dbReference type="SMART" id="SM00248">
    <property type="entry name" value="ANK"/>
    <property type="match status" value="1"/>
</dbReference>
<evidence type="ECO:0000256" key="1">
    <source>
        <dbReference type="ARBA" id="ARBA00022723"/>
    </source>
</evidence>
<feature type="compositionally biased region" description="Pro residues" evidence="6">
    <location>
        <begin position="280"/>
        <end position="289"/>
    </location>
</feature>
<dbReference type="OrthoDB" id="20872at2759"/>
<dbReference type="SUPFAM" id="SSF90229">
    <property type="entry name" value="CCCH zinc finger"/>
    <property type="match status" value="1"/>
</dbReference>
<dbReference type="Gene3D" id="1.25.40.20">
    <property type="entry name" value="Ankyrin repeat-containing domain"/>
    <property type="match status" value="1"/>
</dbReference>
<reference evidence="8 9" key="1">
    <citation type="submission" date="2015-04" db="EMBL/GenBank/DDBJ databases">
        <title>Complete genome sequence of Schizopora paradoxa KUC8140, a cosmopolitan wood degrader in East Asia.</title>
        <authorList>
            <consortium name="DOE Joint Genome Institute"/>
            <person name="Min B."/>
            <person name="Park H."/>
            <person name="Jang Y."/>
            <person name="Kim J.-J."/>
            <person name="Kim K.H."/>
            <person name="Pangilinan J."/>
            <person name="Lipzen A."/>
            <person name="Riley R."/>
            <person name="Grigoriev I.V."/>
            <person name="Spatafora J.W."/>
            <person name="Choi I.-G."/>
        </authorList>
    </citation>
    <scope>NUCLEOTIDE SEQUENCE [LARGE SCALE GENOMIC DNA]</scope>
    <source>
        <strain evidence="8 9">KUC8140</strain>
    </source>
</reference>
<dbReference type="STRING" id="27342.A0A0H2SUB2"/>